<proteinExistence type="predicted"/>
<comment type="caution">
    <text evidence="8">The sequence shown here is derived from an EMBL/GenBank/DDBJ whole genome shotgun (WGS) entry which is preliminary data.</text>
</comment>
<evidence type="ECO:0000256" key="1">
    <source>
        <dbReference type="ARBA" id="ARBA00004651"/>
    </source>
</evidence>
<feature type="transmembrane region" description="Helical" evidence="7">
    <location>
        <begin position="37"/>
        <end position="57"/>
    </location>
</feature>
<dbReference type="EMBL" id="BMNA01000001">
    <property type="protein sequence ID" value="GGL87003.1"/>
    <property type="molecule type" value="Genomic_DNA"/>
</dbReference>
<feature type="compositionally biased region" description="Low complexity" evidence="6">
    <location>
        <begin position="9"/>
        <end position="27"/>
    </location>
</feature>
<dbReference type="PANTHER" id="PTHR30561">
    <property type="entry name" value="SMR FAMILY PROTON-DEPENDENT DRUG EFFLUX TRANSPORTER SUGE"/>
    <property type="match status" value="1"/>
</dbReference>
<evidence type="ECO:0000256" key="3">
    <source>
        <dbReference type="ARBA" id="ARBA00022692"/>
    </source>
</evidence>
<dbReference type="GO" id="GO:0022857">
    <property type="term" value="F:transmembrane transporter activity"/>
    <property type="evidence" value="ECO:0007669"/>
    <property type="project" value="InterPro"/>
</dbReference>
<evidence type="ECO:0008006" key="10">
    <source>
        <dbReference type="Google" id="ProtNLM"/>
    </source>
</evidence>
<dbReference type="PANTHER" id="PTHR30561:SF9">
    <property type="entry name" value="4-AMINO-4-DEOXY-L-ARABINOSE-PHOSPHOUNDECAPRENOL FLIPPASE SUBUNIT ARNF-RELATED"/>
    <property type="match status" value="1"/>
</dbReference>
<dbReference type="InterPro" id="IPR000390">
    <property type="entry name" value="Small_drug/metabolite_transptr"/>
</dbReference>
<sequence>MPPREQRDASAGAGRPAPVPVAGPVGRASGGRRRVTAANLAVLLVAVALAATGQLLLKHGMNGAAERARSSDRSLLVTAATSPWVLGGLAVFALSAVAWLLTLSRVPLSQAYPFNALGFLVILLASSVLLREHTNVWTWLGTGLVVGGLVVVVTLSPAGSGG</sequence>
<feature type="transmembrane region" description="Helical" evidence="7">
    <location>
        <begin position="112"/>
        <end position="130"/>
    </location>
</feature>
<feature type="transmembrane region" description="Helical" evidence="7">
    <location>
        <begin position="136"/>
        <end position="155"/>
    </location>
</feature>
<keyword evidence="3 7" id="KW-0812">Transmembrane</keyword>
<dbReference type="Gene3D" id="1.10.3730.20">
    <property type="match status" value="1"/>
</dbReference>
<organism evidence="8 9">
    <name type="scientific">Nakamurella endophytica</name>
    <dbReference type="NCBI Taxonomy" id="1748367"/>
    <lineage>
        <taxon>Bacteria</taxon>
        <taxon>Bacillati</taxon>
        <taxon>Actinomycetota</taxon>
        <taxon>Actinomycetes</taxon>
        <taxon>Nakamurellales</taxon>
        <taxon>Nakamurellaceae</taxon>
        <taxon>Nakamurella</taxon>
    </lineage>
</organism>
<feature type="transmembrane region" description="Helical" evidence="7">
    <location>
        <begin position="77"/>
        <end position="100"/>
    </location>
</feature>
<dbReference type="Proteomes" id="UP000655208">
    <property type="component" value="Unassembled WGS sequence"/>
</dbReference>
<keyword evidence="2" id="KW-1003">Cell membrane</keyword>
<dbReference type="InterPro" id="IPR037185">
    <property type="entry name" value="EmrE-like"/>
</dbReference>
<reference evidence="8" key="1">
    <citation type="journal article" date="2014" name="Int. J. Syst. Evol. Microbiol.">
        <title>Complete genome sequence of Corynebacterium casei LMG S-19264T (=DSM 44701T), isolated from a smear-ripened cheese.</title>
        <authorList>
            <consortium name="US DOE Joint Genome Institute (JGI-PGF)"/>
            <person name="Walter F."/>
            <person name="Albersmeier A."/>
            <person name="Kalinowski J."/>
            <person name="Ruckert C."/>
        </authorList>
    </citation>
    <scope>NUCLEOTIDE SEQUENCE</scope>
    <source>
        <strain evidence="8">CGMCC 4.7308</strain>
    </source>
</reference>
<evidence type="ECO:0000256" key="5">
    <source>
        <dbReference type="ARBA" id="ARBA00023136"/>
    </source>
</evidence>
<evidence type="ECO:0000313" key="8">
    <source>
        <dbReference type="EMBL" id="GGL87003.1"/>
    </source>
</evidence>
<reference evidence="8" key="2">
    <citation type="submission" date="2020-09" db="EMBL/GenBank/DDBJ databases">
        <authorList>
            <person name="Sun Q."/>
            <person name="Zhou Y."/>
        </authorList>
    </citation>
    <scope>NUCLEOTIDE SEQUENCE</scope>
    <source>
        <strain evidence="8">CGMCC 4.7308</strain>
    </source>
</reference>
<evidence type="ECO:0000256" key="7">
    <source>
        <dbReference type="SAM" id="Phobius"/>
    </source>
</evidence>
<name>A0A917WBG1_9ACTN</name>
<gene>
    <name evidence="8" type="ORF">GCM10011594_03240</name>
</gene>
<evidence type="ECO:0000313" key="9">
    <source>
        <dbReference type="Proteomes" id="UP000655208"/>
    </source>
</evidence>
<protein>
    <recommendedName>
        <fullName evidence="10">EamA domain-containing protein</fullName>
    </recommendedName>
</protein>
<dbReference type="SUPFAM" id="SSF103481">
    <property type="entry name" value="Multidrug resistance efflux transporter EmrE"/>
    <property type="match status" value="1"/>
</dbReference>
<keyword evidence="4 7" id="KW-1133">Transmembrane helix</keyword>
<evidence type="ECO:0000256" key="2">
    <source>
        <dbReference type="ARBA" id="ARBA00022475"/>
    </source>
</evidence>
<dbReference type="GO" id="GO:0005886">
    <property type="term" value="C:plasma membrane"/>
    <property type="evidence" value="ECO:0007669"/>
    <property type="project" value="UniProtKB-SubCell"/>
</dbReference>
<dbReference type="AlphaFoldDB" id="A0A917WBG1"/>
<feature type="region of interest" description="Disordered" evidence="6">
    <location>
        <begin position="1"/>
        <end position="29"/>
    </location>
</feature>
<keyword evidence="9" id="KW-1185">Reference proteome</keyword>
<comment type="subcellular location">
    <subcellularLocation>
        <location evidence="1">Cell membrane</location>
        <topology evidence="1">Multi-pass membrane protein</topology>
    </subcellularLocation>
</comment>
<keyword evidence="5 7" id="KW-0472">Membrane</keyword>
<accession>A0A917WBG1</accession>
<evidence type="ECO:0000256" key="4">
    <source>
        <dbReference type="ARBA" id="ARBA00022989"/>
    </source>
</evidence>
<evidence type="ECO:0000256" key="6">
    <source>
        <dbReference type="SAM" id="MobiDB-lite"/>
    </source>
</evidence>